<dbReference type="RefSeq" id="XP_018696967.1">
    <property type="nucleotide sequence ID" value="XM_018834343.1"/>
</dbReference>
<comment type="similarity">
    <text evidence="2">Belongs to the major facilitator superfamily. Sugar transporter (TC 2.A.1.1) family.</text>
</comment>
<feature type="transmembrane region" description="Helical" evidence="7">
    <location>
        <begin position="411"/>
        <end position="427"/>
    </location>
</feature>
<evidence type="ECO:0000256" key="3">
    <source>
        <dbReference type="ARBA" id="ARBA00022692"/>
    </source>
</evidence>
<sequence>MRRNSASEGLLRKQKLNAHTCGVLAVLGFGSLTYGYTASIIGTTLGQPSFIEYFDLATRSNGTDLISTMNGLFQTGGVIGTLLLPNIADRWGRKWACAVSAILAIVSGAIMAGSVNVGMFIAFRFVAGASAFMILAAVPILMNEIVPVHMRGALVDVHAVMLVLGYTIQGWVGFGFYFWQGSSNTWRPPIAIQCFWPLCLLVGLVFVPESPRWLVMQGRDAEAEAVLMKFHADPSDPENTAAKAEFFQIQKQLAIDKTLGNSWMHILKKPSYRKRALLAIGITGIIQCSGVLVINNYGPSLYKSLNFSQVKQLLYPAAWLTFALGLNAMGMLLVDRFPRNKFISFGVLGCMASLIVEAALVANFVPSDNTSALSAAVAMFFIFQIFYGLCLDGTQFSYLGEIFPTHLRAKGVCLGVAMISLMNIIWLQSAPTAFETIGWKFYLCFIIPGTLGAIAMWIWFPDTNGLPLEEVAAIFGDEDEVAIYQRDLEVDFTTHTVVDHHAKEAVKGTEATHVEADSPSGSEKAEA</sequence>
<feature type="transmembrane region" description="Helical" evidence="7">
    <location>
        <begin position="65"/>
        <end position="84"/>
    </location>
</feature>
<protein>
    <recommendedName>
        <fullName evidence="8">Major facilitator superfamily (MFS) profile domain-containing protein</fullName>
    </recommendedName>
</protein>
<comment type="caution">
    <text evidence="9">The sequence shown here is derived from an EMBL/GenBank/DDBJ whole genome shotgun (WGS) entry which is preliminary data.</text>
</comment>
<evidence type="ECO:0000256" key="1">
    <source>
        <dbReference type="ARBA" id="ARBA00004141"/>
    </source>
</evidence>
<dbReference type="EMBL" id="LVYI01000002">
    <property type="protein sequence ID" value="OAP63600.1"/>
    <property type="molecule type" value="Genomic_DNA"/>
</dbReference>
<dbReference type="InterPro" id="IPR020846">
    <property type="entry name" value="MFS_dom"/>
</dbReference>
<feature type="transmembrane region" description="Helical" evidence="7">
    <location>
        <begin position="345"/>
        <end position="365"/>
    </location>
</feature>
<dbReference type="PANTHER" id="PTHR48022">
    <property type="entry name" value="PLASTIDIC GLUCOSE TRANSPORTER 4"/>
    <property type="match status" value="1"/>
</dbReference>
<feature type="transmembrane region" description="Helical" evidence="7">
    <location>
        <begin position="371"/>
        <end position="390"/>
    </location>
</feature>
<proteinExistence type="inferred from homology"/>
<dbReference type="PROSITE" id="PS50850">
    <property type="entry name" value="MFS"/>
    <property type="match status" value="1"/>
</dbReference>
<feature type="transmembrane region" description="Helical" evidence="7">
    <location>
        <begin position="276"/>
        <end position="294"/>
    </location>
</feature>
<evidence type="ECO:0000256" key="4">
    <source>
        <dbReference type="ARBA" id="ARBA00022989"/>
    </source>
</evidence>
<dbReference type="OrthoDB" id="6612291at2759"/>
<dbReference type="GO" id="GO:0005351">
    <property type="term" value="F:carbohydrate:proton symporter activity"/>
    <property type="evidence" value="ECO:0007669"/>
    <property type="project" value="TreeGrafter"/>
</dbReference>
<feature type="transmembrane region" description="Helical" evidence="7">
    <location>
        <begin position="439"/>
        <end position="460"/>
    </location>
</feature>
<dbReference type="Proteomes" id="UP000078343">
    <property type="component" value="Unassembled WGS sequence"/>
</dbReference>
<keyword evidence="4 7" id="KW-1133">Transmembrane helix</keyword>
<feature type="transmembrane region" description="Helical" evidence="7">
    <location>
        <begin position="153"/>
        <end position="178"/>
    </location>
</feature>
<evidence type="ECO:0000313" key="10">
    <source>
        <dbReference type="Proteomes" id="UP000078343"/>
    </source>
</evidence>
<feature type="transmembrane region" description="Helical" evidence="7">
    <location>
        <begin position="314"/>
        <end position="333"/>
    </location>
</feature>
<feature type="transmembrane region" description="Helical" evidence="7">
    <location>
        <begin position="21"/>
        <end position="45"/>
    </location>
</feature>
<evidence type="ECO:0000313" key="9">
    <source>
        <dbReference type="EMBL" id="OAP63600.1"/>
    </source>
</evidence>
<organism evidence="9 10">
    <name type="scientific">Fonsecaea erecta</name>
    <dbReference type="NCBI Taxonomy" id="1367422"/>
    <lineage>
        <taxon>Eukaryota</taxon>
        <taxon>Fungi</taxon>
        <taxon>Dikarya</taxon>
        <taxon>Ascomycota</taxon>
        <taxon>Pezizomycotina</taxon>
        <taxon>Eurotiomycetes</taxon>
        <taxon>Chaetothyriomycetidae</taxon>
        <taxon>Chaetothyriales</taxon>
        <taxon>Herpotrichiellaceae</taxon>
        <taxon>Fonsecaea</taxon>
    </lineage>
</organism>
<evidence type="ECO:0000259" key="8">
    <source>
        <dbReference type="PROSITE" id="PS50850"/>
    </source>
</evidence>
<dbReference type="SUPFAM" id="SSF103473">
    <property type="entry name" value="MFS general substrate transporter"/>
    <property type="match status" value="1"/>
</dbReference>
<feature type="domain" description="Major facilitator superfamily (MFS) profile" evidence="8">
    <location>
        <begin position="23"/>
        <end position="464"/>
    </location>
</feature>
<evidence type="ECO:0000256" key="7">
    <source>
        <dbReference type="SAM" id="Phobius"/>
    </source>
</evidence>
<dbReference type="InterPro" id="IPR005828">
    <property type="entry name" value="MFS_sugar_transport-like"/>
</dbReference>
<dbReference type="Pfam" id="PF00083">
    <property type="entry name" value="Sugar_tr"/>
    <property type="match status" value="1"/>
</dbReference>
<evidence type="ECO:0000256" key="5">
    <source>
        <dbReference type="ARBA" id="ARBA00023136"/>
    </source>
</evidence>
<dbReference type="AlphaFoldDB" id="A0A178ZV05"/>
<evidence type="ECO:0000256" key="6">
    <source>
        <dbReference type="SAM" id="MobiDB-lite"/>
    </source>
</evidence>
<dbReference type="InterPro" id="IPR036259">
    <property type="entry name" value="MFS_trans_sf"/>
</dbReference>
<feature type="transmembrane region" description="Helical" evidence="7">
    <location>
        <begin position="190"/>
        <end position="207"/>
    </location>
</feature>
<dbReference type="Gene3D" id="1.20.1250.20">
    <property type="entry name" value="MFS general substrate transporter like domains"/>
    <property type="match status" value="1"/>
</dbReference>
<evidence type="ECO:0000256" key="2">
    <source>
        <dbReference type="ARBA" id="ARBA00010992"/>
    </source>
</evidence>
<gene>
    <name evidence="9" type="ORF">AYL99_02827</name>
</gene>
<dbReference type="InterPro" id="IPR050360">
    <property type="entry name" value="MFS_Sugar_Transporters"/>
</dbReference>
<keyword evidence="10" id="KW-1185">Reference proteome</keyword>
<keyword evidence="5 7" id="KW-0472">Membrane</keyword>
<keyword evidence="3 7" id="KW-0812">Transmembrane</keyword>
<reference evidence="9 10" key="1">
    <citation type="submission" date="2016-04" db="EMBL/GenBank/DDBJ databases">
        <title>Draft genome of Fonsecaea erecta CBS 125763.</title>
        <authorList>
            <person name="Weiss V.A."/>
            <person name="Vicente V.A."/>
            <person name="Raittz R.T."/>
            <person name="Moreno L.F."/>
            <person name="De Souza E.M."/>
            <person name="Pedrosa F.O."/>
            <person name="Steffens M.B."/>
            <person name="Faoro H."/>
            <person name="Tadra-Sfeir M.Z."/>
            <person name="Najafzadeh M.J."/>
            <person name="Felipe M.S."/>
            <person name="Teixeira M."/>
            <person name="Sun J."/>
            <person name="Xi L."/>
            <person name="Gomes R."/>
            <person name="De Azevedo C.M."/>
            <person name="Salgado C.G."/>
            <person name="Da Silva M.B."/>
            <person name="Nascimento M.F."/>
            <person name="Queiroz-Telles F."/>
            <person name="Attili D.S."/>
            <person name="Gorbushina A."/>
        </authorList>
    </citation>
    <scope>NUCLEOTIDE SEQUENCE [LARGE SCALE GENOMIC DNA]</scope>
    <source>
        <strain evidence="9 10">CBS 125763</strain>
    </source>
</reference>
<dbReference type="GeneID" id="30006997"/>
<name>A0A178ZV05_9EURO</name>
<feature type="region of interest" description="Disordered" evidence="6">
    <location>
        <begin position="508"/>
        <end position="527"/>
    </location>
</feature>
<dbReference type="PANTHER" id="PTHR48022:SF11">
    <property type="entry name" value="MONOSACCHARIDE TRANSPORTER (HXT8), PUTATIVE (AFU_ORTHOLOGUE AFUA_2G08120)-RELATED"/>
    <property type="match status" value="1"/>
</dbReference>
<comment type="subcellular location">
    <subcellularLocation>
        <location evidence="1">Membrane</location>
        <topology evidence="1">Multi-pass membrane protein</topology>
    </subcellularLocation>
</comment>
<accession>A0A178ZV05</accession>
<feature type="transmembrane region" description="Helical" evidence="7">
    <location>
        <begin position="121"/>
        <end position="141"/>
    </location>
</feature>
<feature type="transmembrane region" description="Helical" evidence="7">
    <location>
        <begin position="96"/>
        <end position="115"/>
    </location>
</feature>
<dbReference type="GO" id="GO:0016020">
    <property type="term" value="C:membrane"/>
    <property type="evidence" value="ECO:0007669"/>
    <property type="project" value="UniProtKB-SubCell"/>
</dbReference>